<dbReference type="PANTHER" id="PTHR24223:SF443">
    <property type="entry name" value="MULTIDRUG-RESISTANCE LIKE PROTEIN 1, ISOFORM I"/>
    <property type="match status" value="1"/>
</dbReference>
<dbReference type="SUPFAM" id="SSF52540">
    <property type="entry name" value="P-loop containing nucleoside triphosphate hydrolases"/>
    <property type="match status" value="1"/>
</dbReference>
<evidence type="ECO:0000256" key="4">
    <source>
        <dbReference type="ARBA" id="ARBA00022840"/>
    </source>
</evidence>
<comment type="subcellular location">
    <subcellularLocation>
        <location evidence="1">Endomembrane system</location>
        <topology evidence="1">Multi-pass membrane protein</topology>
    </subcellularLocation>
</comment>
<feature type="non-terminal residue" evidence="6">
    <location>
        <position position="248"/>
    </location>
</feature>
<evidence type="ECO:0000256" key="2">
    <source>
        <dbReference type="ARBA" id="ARBA00022737"/>
    </source>
</evidence>
<evidence type="ECO:0000313" key="6">
    <source>
        <dbReference type="EMBL" id="JAS94032.1"/>
    </source>
</evidence>
<dbReference type="Gene3D" id="3.40.50.300">
    <property type="entry name" value="P-loop containing nucleotide triphosphate hydrolases"/>
    <property type="match status" value="1"/>
</dbReference>
<keyword evidence="2" id="KW-0677">Repeat</keyword>
<dbReference type="InterPro" id="IPR027417">
    <property type="entry name" value="P-loop_NTPase"/>
</dbReference>
<keyword evidence="3" id="KW-0547">Nucleotide-binding</keyword>
<dbReference type="GO" id="GO:0042626">
    <property type="term" value="F:ATPase-coupled transmembrane transporter activity"/>
    <property type="evidence" value="ECO:0007669"/>
    <property type="project" value="TreeGrafter"/>
</dbReference>
<evidence type="ECO:0000256" key="1">
    <source>
        <dbReference type="ARBA" id="ARBA00004127"/>
    </source>
</evidence>
<evidence type="ECO:0008006" key="7">
    <source>
        <dbReference type="Google" id="ProtNLM"/>
    </source>
</evidence>
<feature type="compositionally biased region" description="Basic and acidic residues" evidence="5">
    <location>
        <begin position="221"/>
        <end position="234"/>
    </location>
</feature>
<dbReference type="PANTHER" id="PTHR24223">
    <property type="entry name" value="ATP-BINDING CASSETTE SUB-FAMILY C"/>
    <property type="match status" value="1"/>
</dbReference>
<evidence type="ECO:0000256" key="5">
    <source>
        <dbReference type="SAM" id="MobiDB-lite"/>
    </source>
</evidence>
<keyword evidence="4" id="KW-0067">ATP-binding</keyword>
<sequence>DDPLSAVDSHVGKHLFENVIGPRGQLHMKTRILVTHGIAYLPQVDLIVVMKEGEIMEQGTFKELLDKEGEFAEFLIQYLTETDQHELITEFEELADEDLIQTIQRRMSMSESIKSIHSTISEGNSSRNIAVTTQTKETPRLNVNLPQTLTADEEDSWHQLEEVETTSEQAVGMKVVDDGNVTDLIDTEINQNKRDTETENLLQKTQESEERARRRNSISTLDRKFATEPEEKKAKLIQAETAETGRVK</sequence>
<dbReference type="GO" id="GO:0012505">
    <property type="term" value="C:endomembrane system"/>
    <property type="evidence" value="ECO:0007669"/>
    <property type="project" value="UniProtKB-SubCell"/>
</dbReference>
<dbReference type="EMBL" id="GECU01013674">
    <property type="protein sequence ID" value="JAS94032.1"/>
    <property type="molecule type" value="Transcribed_RNA"/>
</dbReference>
<gene>
    <name evidence="6" type="ORF">g.28646</name>
</gene>
<protein>
    <recommendedName>
        <fullName evidence="7">ABC transporter domain-containing protein</fullName>
    </recommendedName>
</protein>
<feature type="region of interest" description="Disordered" evidence="5">
    <location>
        <begin position="192"/>
        <end position="248"/>
    </location>
</feature>
<reference evidence="6" key="1">
    <citation type="submission" date="2015-11" db="EMBL/GenBank/DDBJ databases">
        <title>De novo transcriptome assembly of four potential Pierce s Disease insect vectors from Arizona vineyards.</title>
        <authorList>
            <person name="Tassone E.E."/>
        </authorList>
    </citation>
    <scope>NUCLEOTIDE SEQUENCE</scope>
</reference>
<dbReference type="GO" id="GO:0016020">
    <property type="term" value="C:membrane"/>
    <property type="evidence" value="ECO:0007669"/>
    <property type="project" value="TreeGrafter"/>
</dbReference>
<dbReference type="AlphaFoldDB" id="A0A1B6J4D8"/>
<evidence type="ECO:0000256" key="3">
    <source>
        <dbReference type="ARBA" id="ARBA00022741"/>
    </source>
</evidence>
<accession>A0A1B6J4D8</accession>
<proteinExistence type="predicted"/>
<dbReference type="GO" id="GO:0005524">
    <property type="term" value="F:ATP binding"/>
    <property type="evidence" value="ECO:0007669"/>
    <property type="project" value="UniProtKB-KW"/>
</dbReference>
<dbReference type="InterPro" id="IPR050173">
    <property type="entry name" value="ABC_transporter_C-like"/>
</dbReference>
<name>A0A1B6J4D8_9HEMI</name>
<feature type="non-terminal residue" evidence="6">
    <location>
        <position position="1"/>
    </location>
</feature>
<organism evidence="6">
    <name type="scientific">Homalodisca liturata</name>
    <dbReference type="NCBI Taxonomy" id="320908"/>
    <lineage>
        <taxon>Eukaryota</taxon>
        <taxon>Metazoa</taxon>
        <taxon>Ecdysozoa</taxon>
        <taxon>Arthropoda</taxon>
        <taxon>Hexapoda</taxon>
        <taxon>Insecta</taxon>
        <taxon>Pterygota</taxon>
        <taxon>Neoptera</taxon>
        <taxon>Paraneoptera</taxon>
        <taxon>Hemiptera</taxon>
        <taxon>Auchenorrhyncha</taxon>
        <taxon>Membracoidea</taxon>
        <taxon>Cicadellidae</taxon>
        <taxon>Cicadellinae</taxon>
        <taxon>Proconiini</taxon>
        <taxon>Homalodisca</taxon>
    </lineage>
</organism>